<protein>
    <submittedName>
        <fullName evidence="3">Uncharacterized protein</fullName>
    </submittedName>
</protein>
<evidence type="ECO:0000313" key="4">
    <source>
        <dbReference type="Proteomes" id="UP000030697"/>
    </source>
</evidence>
<feature type="region of interest" description="Disordered" evidence="2">
    <location>
        <begin position="1"/>
        <end position="44"/>
    </location>
</feature>
<proteinExistence type="predicted"/>
<feature type="coiled-coil region" evidence="1">
    <location>
        <begin position="93"/>
        <end position="120"/>
    </location>
</feature>
<reference evidence="3 4" key="1">
    <citation type="submission" date="2013-02" db="EMBL/GenBank/DDBJ databases">
        <title>The Genome Sequence of Plasmodium falciparum UGT5.1.</title>
        <authorList>
            <consortium name="The Broad Institute Genome Sequencing Platform"/>
            <consortium name="The Broad Institute Genome Sequencing Center for Infectious Disease"/>
            <person name="Neafsey D."/>
            <person name="Cheeseman I."/>
            <person name="Volkman S."/>
            <person name="Adams J."/>
            <person name="Walker B."/>
            <person name="Young S.K."/>
            <person name="Zeng Q."/>
            <person name="Gargeya S."/>
            <person name="Fitzgerald M."/>
            <person name="Haas B."/>
            <person name="Abouelleil A."/>
            <person name="Alvarado L."/>
            <person name="Arachchi H.M."/>
            <person name="Berlin A.M."/>
            <person name="Chapman S.B."/>
            <person name="Dewar J."/>
            <person name="Goldberg J."/>
            <person name="Griggs A."/>
            <person name="Gujja S."/>
            <person name="Hansen M."/>
            <person name="Howarth C."/>
            <person name="Imamovic A."/>
            <person name="Larimer J."/>
            <person name="McCowan C."/>
            <person name="Murphy C."/>
            <person name="Neiman D."/>
            <person name="Pearson M."/>
            <person name="Priest M."/>
            <person name="Roberts A."/>
            <person name="Saif S."/>
            <person name="Shea T."/>
            <person name="Sisk P."/>
            <person name="Sykes S."/>
            <person name="Wortman J."/>
            <person name="Nusbaum C."/>
            <person name="Birren B."/>
        </authorList>
    </citation>
    <scope>NUCLEOTIDE SEQUENCE [LARGE SCALE GENOMIC DNA]</scope>
    <source>
        <strain evidence="3 4">UGT5.1</strain>
    </source>
</reference>
<gene>
    <name evidence="3" type="ORF">C923_03016</name>
</gene>
<feature type="compositionally biased region" description="Polar residues" evidence="2">
    <location>
        <begin position="1"/>
        <end position="10"/>
    </location>
</feature>
<feature type="coiled-coil region" evidence="1">
    <location>
        <begin position="683"/>
        <end position="710"/>
    </location>
</feature>
<dbReference type="OrthoDB" id="378548at2759"/>
<evidence type="ECO:0000256" key="2">
    <source>
        <dbReference type="SAM" id="MobiDB-lite"/>
    </source>
</evidence>
<dbReference type="Proteomes" id="UP000030697">
    <property type="component" value="Unassembled WGS sequence"/>
</dbReference>
<dbReference type="EMBL" id="KE124590">
    <property type="protein sequence ID" value="EWC76279.1"/>
    <property type="molecule type" value="Genomic_DNA"/>
</dbReference>
<sequence>MNRPHTSISDDNMVVLQQEDEKIDKQKDIDKKEDKKNMSTNRKEYKKKKKKYIISNKILKHIDNIDKLKYVGINRIDEKQKKSYLENIPGGRIKKLNKQINDNKDERKKKRTNMKKKKKKINKIKVIKKRNITNEKQIVEEKEFNELNEKCSDTIIENQNIIKKKNIDNNVINNSNNNQINDVKEMNIFQKDSNQIESFNKKNSLKEKNKTSNDHIINDHIINDHIINDHIKNKKKYENNLFDEIKEAIKDDVTKQNSLNNLNLQIKAEEQLILSNYDQNKMNSQSYKKENIYISHDKQKSNLLMNSSTELKNKNTHILQFKHAKIKLDNQTNGDKQSIADSNKIIEETYAGEKTTIKKKTRFQMKSQIKDRNKDIKSKERHIKIKDAPEKKKKKKENVIIVPDEHNNVKKETNNINQNLFSDKSEHVHKNTQEMNEKRILADEILKKYIEMREEDKNKNEDINKYNKNHKTCYPFFEGDNIVLLDIKEKKFNIDIINVFSSNKNLEDNCHDILFFFDSYVKKNKKEKMKNSTNVIRPLKKLFKCEYFEMECIKLIIHIFDKIISKMKKEINMENITKCFERDDHSSSFISRIKKKQEIQKRINQENNTIKNNITKNYNNYYYNDNKKNIFYNTFLNNDILYNDDYEKQKIYSILFYNSPHSYVCNEYQVFQKLRQWTDQNKLLMLREKMKQMEKNKENQTTHKRKMKNINNFITTTNTTTTTTSSNNNNNDDDQMNCCHIYHSLTSNDNIYNNYSHYYNNEVSSYIPLRKINIITNKIMCTILNSCCIHDKQNVMSTYKEHAPSYNFPMTKQKHWNVTLNRELLLNDKASYPLRISEAVGTLISK</sequence>
<evidence type="ECO:0000313" key="3">
    <source>
        <dbReference type="EMBL" id="EWC76279.1"/>
    </source>
</evidence>
<organism evidence="3 4">
    <name type="scientific">Plasmodium falciparum UGT5.1</name>
    <dbReference type="NCBI Taxonomy" id="1237627"/>
    <lineage>
        <taxon>Eukaryota</taxon>
        <taxon>Sar</taxon>
        <taxon>Alveolata</taxon>
        <taxon>Apicomplexa</taxon>
        <taxon>Aconoidasida</taxon>
        <taxon>Haemosporida</taxon>
        <taxon>Plasmodiidae</taxon>
        <taxon>Plasmodium</taxon>
        <taxon>Plasmodium (Laverania)</taxon>
    </lineage>
</organism>
<dbReference type="AlphaFoldDB" id="W7JMW5"/>
<feature type="compositionally biased region" description="Basic and acidic residues" evidence="2">
    <location>
        <begin position="19"/>
        <end position="43"/>
    </location>
</feature>
<evidence type="ECO:0000256" key="1">
    <source>
        <dbReference type="SAM" id="Coils"/>
    </source>
</evidence>
<name>W7JMW5_PLAFA</name>
<accession>W7JMW5</accession>
<keyword evidence="1" id="KW-0175">Coiled coil</keyword>